<dbReference type="EC" id="4.1.99.-" evidence="9"/>
<sequence length="241" mass="26640">MTMHFTADWDTYQIARKNRKIPVTSRGGAAVLSDIAINKKKDNVYIENIDSIIALALKYSFVISLGTTFRPAGIIDACDEAHIMETCKQKEICHYIQKQGVGVIVENVGHIDINKIHTHSKLLREINAPIMPLGPIPIDSAVGNDHIAAAIGAAFMGYYGCAHIINAISPTEHLTSIFTYEDMKRALSAAKIAAQSVNINNFVKCQNIEHDIYVKRAIKKTCLIGDEKNCTRCDILCPLKM</sequence>
<evidence type="ECO:0000256" key="2">
    <source>
        <dbReference type="ARBA" id="ARBA00022485"/>
    </source>
</evidence>
<gene>
    <name evidence="9" type="primary">bzaF_8</name>
    <name evidence="9" type="ORF">SDC9_132614</name>
</gene>
<dbReference type="InterPro" id="IPR002817">
    <property type="entry name" value="ThiC/BzaA/B"/>
</dbReference>
<evidence type="ECO:0000256" key="3">
    <source>
        <dbReference type="ARBA" id="ARBA00022691"/>
    </source>
</evidence>
<keyword evidence="4" id="KW-0479">Metal-binding</keyword>
<dbReference type="Pfam" id="PF01964">
    <property type="entry name" value="ThiC_Rad_SAM"/>
    <property type="match status" value="1"/>
</dbReference>
<dbReference type="GO" id="GO:0016829">
    <property type="term" value="F:lyase activity"/>
    <property type="evidence" value="ECO:0007669"/>
    <property type="project" value="UniProtKB-KW"/>
</dbReference>
<evidence type="ECO:0000256" key="1">
    <source>
        <dbReference type="ARBA" id="ARBA00001966"/>
    </source>
</evidence>
<keyword evidence="8 9" id="KW-0456">Lyase</keyword>
<keyword evidence="2" id="KW-0004">4Fe-4S</keyword>
<name>A0A645D9B9_9ZZZZ</name>
<dbReference type="GO" id="GO:0051539">
    <property type="term" value="F:4 iron, 4 sulfur cluster binding"/>
    <property type="evidence" value="ECO:0007669"/>
    <property type="project" value="UniProtKB-KW"/>
</dbReference>
<evidence type="ECO:0000256" key="6">
    <source>
        <dbReference type="ARBA" id="ARBA00023004"/>
    </source>
</evidence>
<dbReference type="Gene3D" id="3.20.20.540">
    <property type="entry name" value="Radical SAM ThiC family, central domain"/>
    <property type="match status" value="1"/>
</dbReference>
<keyword evidence="6" id="KW-0408">Iron</keyword>
<reference evidence="9" key="1">
    <citation type="submission" date="2019-08" db="EMBL/GenBank/DDBJ databases">
        <authorList>
            <person name="Kucharzyk K."/>
            <person name="Murdoch R.W."/>
            <person name="Higgins S."/>
            <person name="Loffler F."/>
        </authorList>
    </citation>
    <scope>NUCLEOTIDE SEQUENCE</scope>
</reference>
<dbReference type="PANTHER" id="PTHR30557:SF1">
    <property type="entry name" value="PHOSPHOMETHYLPYRIMIDINE SYNTHASE, CHLOROPLASTIC"/>
    <property type="match status" value="1"/>
</dbReference>
<comment type="caution">
    <text evidence="9">The sequence shown here is derived from an EMBL/GenBank/DDBJ whole genome shotgun (WGS) entry which is preliminary data.</text>
</comment>
<dbReference type="GO" id="GO:0005829">
    <property type="term" value="C:cytosol"/>
    <property type="evidence" value="ECO:0007669"/>
    <property type="project" value="TreeGrafter"/>
</dbReference>
<evidence type="ECO:0000256" key="8">
    <source>
        <dbReference type="ARBA" id="ARBA00023239"/>
    </source>
</evidence>
<evidence type="ECO:0000313" key="9">
    <source>
        <dbReference type="EMBL" id="MPM85533.1"/>
    </source>
</evidence>
<keyword evidence="7" id="KW-0411">Iron-sulfur</keyword>
<dbReference type="GO" id="GO:0009228">
    <property type="term" value="P:thiamine biosynthetic process"/>
    <property type="evidence" value="ECO:0007669"/>
    <property type="project" value="InterPro"/>
</dbReference>
<evidence type="ECO:0000256" key="7">
    <source>
        <dbReference type="ARBA" id="ARBA00023014"/>
    </source>
</evidence>
<evidence type="ECO:0000256" key="5">
    <source>
        <dbReference type="ARBA" id="ARBA00022833"/>
    </source>
</evidence>
<dbReference type="AlphaFoldDB" id="A0A645D9B9"/>
<dbReference type="PANTHER" id="PTHR30557">
    <property type="entry name" value="THIAMINE BIOSYNTHESIS PROTEIN THIC"/>
    <property type="match status" value="1"/>
</dbReference>
<dbReference type="InterPro" id="IPR038521">
    <property type="entry name" value="ThiC/Bza_core_dom"/>
</dbReference>
<organism evidence="9">
    <name type="scientific">bioreactor metagenome</name>
    <dbReference type="NCBI Taxonomy" id="1076179"/>
    <lineage>
        <taxon>unclassified sequences</taxon>
        <taxon>metagenomes</taxon>
        <taxon>ecological metagenomes</taxon>
    </lineage>
</organism>
<keyword evidence="5" id="KW-0862">Zinc</keyword>
<proteinExistence type="predicted"/>
<dbReference type="EMBL" id="VSSQ01033812">
    <property type="protein sequence ID" value="MPM85533.1"/>
    <property type="molecule type" value="Genomic_DNA"/>
</dbReference>
<protein>
    <submittedName>
        <fullName evidence="9">5-hydroxybenzimidazole synthase</fullName>
        <ecNumber evidence="9">4.1.99.-</ecNumber>
    </submittedName>
</protein>
<dbReference type="GO" id="GO:0046872">
    <property type="term" value="F:metal ion binding"/>
    <property type="evidence" value="ECO:0007669"/>
    <property type="project" value="UniProtKB-KW"/>
</dbReference>
<comment type="cofactor">
    <cofactor evidence="1">
        <name>[4Fe-4S] cluster</name>
        <dbReference type="ChEBI" id="CHEBI:49883"/>
    </cofactor>
</comment>
<evidence type="ECO:0000256" key="4">
    <source>
        <dbReference type="ARBA" id="ARBA00022723"/>
    </source>
</evidence>
<accession>A0A645D9B9</accession>
<keyword evidence="3" id="KW-0949">S-adenosyl-L-methionine</keyword>